<dbReference type="EMBL" id="JACDUH010000001">
    <property type="protein sequence ID" value="MBA2851168.1"/>
    <property type="molecule type" value="Genomic_DNA"/>
</dbReference>
<reference evidence="3 4" key="1">
    <citation type="submission" date="2020-07" db="EMBL/GenBank/DDBJ databases">
        <title>Genomic Encyclopedia of Type Strains, Phase IV (KMG-V): Genome sequencing to study the core and pangenomes of soil and plant-associated prokaryotes.</title>
        <authorList>
            <person name="Whitman W."/>
        </authorList>
    </citation>
    <scope>NUCLEOTIDE SEQUENCE [LARGE SCALE GENOMIC DNA]</scope>
    <source>
        <strain evidence="1 4">A1</strain>
        <strain evidence="2 3">C12</strain>
    </source>
</reference>
<evidence type="ECO:0000313" key="2">
    <source>
        <dbReference type="EMBL" id="MBA2858669.1"/>
    </source>
</evidence>
<dbReference type="Proteomes" id="UP000564425">
    <property type="component" value="Unassembled WGS sequence"/>
</dbReference>
<dbReference type="RefSeq" id="WP_181493540.1">
    <property type="nucleotide sequence ID" value="NZ_JACDUH010000001.1"/>
</dbReference>
<protein>
    <submittedName>
        <fullName evidence="1">Uncharacterized protein</fullName>
    </submittedName>
</protein>
<comment type="caution">
    <text evidence="1">The sequence shown here is derived from an EMBL/GenBank/DDBJ whole genome shotgun (WGS) entry which is preliminary data.</text>
</comment>
<evidence type="ECO:0000313" key="1">
    <source>
        <dbReference type="EMBL" id="MBA2851168.1"/>
    </source>
</evidence>
<evidence type="ECO:0000313" key="4">
    <source>
        <dbReference type="Proteomes" id="UP000564425"/>
    </source>
</evidence>
<organism evidence="1 4">
    <name type="scientific">Methanococcus maripaludis</name>
    <name type="common">Methanococcus deltae</name>
    <dbReference type="NCBI Taxonomy" id="39152"/>
    <lineage>
        <taxon>Archaea</taxon>
        <taxon>Methanobacteriati</taxon>
        <taxon>Methanobacteriota</taxon>
        <taxon>Methanomada group</taxon>
        <taxon>Methanococci</taxon>
        <taxon>Methanococcales</taxon>
        <taxon>Methanococcaceae</taxon>
        <taxon>Methanococcus</taxon>
    </lineage>
</organism>
<dbReference type="AlphaFoldDB" id="A0A7J9NU18"/>
<dbReference type="EMBL" id="JACDUN010000001">
    <property type="protein sequence ID" value="MBA2858669.1"/>
    <property type="molecule type" value="Genomic_DNA"/>
</dbReference>
<sequence length="51" mass="5809">MAKSKIIKIGSSKGTTFNNTELEFLENPKYVEKKPDMIDGKKCLIIYNAEE</sequence>
<proteinExistence type="predicted"/>
<evidence type="ECO:0000313" key="3">
    <source>
        <dbReference type="Proteomes" id="UP000558015"/>
    </source>
</evidence>
<dbReference type="Proteomes" id="UP000558015">
    <property type="component" value="Unassembled WGS sequence"/>
</dbReference>
<name>A0A7J9NU18_METMI</name>
<gene>
    <name evidence="1" type="ORF">HNP86_001299</name>
    <name evidence="2" type="ORF">HNP93_001370</name>
</gene>
<accession>A0A7J9NU18</accession>